<accession>Q218S0</accession>
<dbReference type="eggNOG" id="ENOG5031AG5">
    <property type="taxonomic scope" value="Bacteria"/>
</dbReference>
<feature type="region of interest" description="Disordered" evidence="1">
    <location>
        <begin position="255"/>
        <end position="279"/>
    </location>
</feature>
<evidence type="ECO:0000256" key="1">
    <source>
        <dbReference type="SAM" id="MobiDB-lite"/>
    </source>
</evidence>
<dbReference type="HOGENOM" id="CLU_1084493_0_0_5"/>
<feature type="region of interest" description="Disordered" evidence="1">
    <location>
        <begin position="175"/>
        <end position="211"/>
    </location>
</feature>
<dbReference type="AlphaFoldDB" id="Q218S0"/>
<feature type="compositionally biased region" description="Basic and acidic residues" evidence="1">
    <location>
        <begin position="188"/>
        <end position="201"/>
    </location>
</feature>
<protein>
    <submittedName>
        <fullName evidence="2">Uncharacterized protein</fullName>
    </submittedName>
</protein>
<evidence type="ECO:0000313" key="2">
    <source>
        <dbReference type="EMBL" id="ABD87116.1"/>
    </source>
</evidence>
<dbReference type="KEGG" id="rpc:RPC_1554"/>
<organism evidence="2">
    <name type="scientific">Rhodopseudomonas palustris (strain BisB18)</name>
    <dbReference type="NCBI Taxonomy" id="316056"/>
    <lineage>
        <taxon>Bacteria</taxon>
        <taxon>Pseudomonadati</taxon>
        <taxon>Pseudomonadota</taxon>
        <taxon>Alphaproteobacteria</taxon>
        <taxon>Hyphomicrobiales</taxon>
        <taxon>Nitrobacteraceae</taxon>
        <taxon>Rhodopseudomonas</taxon>
    </lineage>
</organism>
<name>Q218S0_RHOPB</name>
<gene>
    <name evidence="2" type="ordered locus">RPC_1554</name>
</gene>
<sequence length="279" mass="30531">MVTKEHAENDAFRADETDVESGRARSTIQFPYNDLDDAISVARLIHANAGVQCTIDQIAAYAKQSITSGSFRVRLSTASTFGVTENERGSVRLTEIGRQIVDPAQEANARVEAFLHVPLYARVFENYKGYTLPPAAALEKFMREAGVAPNQTGRARQAFMRSARQAGFFVHGEDRLVRPAGPGTKPTDQQKPDPVIEKQDTKFGGGGGGDEPPAIDPIIAGLLARLPKSGDVWPIAERKLWLQLLEGSFQLIYKDGSAQVPPPPGDAEYRKTQQQQEVK</sequence>
<reference evidence="2" key="1">
    <citation type="submission" date="2006-03" db="EMBL/GenBank/DDBJ databases">
        <title>Complete sequence of Rhodopseudomonas palustris BisB18.</title>
        <authorList>
            <consortium name="US DOE Joint Genome Institute"/>
            <person name="Copeland A."/>
            <person name="Lucas S."/>
            <person name="Lapidus A."/>
            <person name="Barry K."/>
            <person name="Detter J.C."/>
            <person name="Glavina del Rio T."/>
            <person name="Hammon N."/>
            <person name="Israni S."/>
            <person name="Dalin E."/>
            <person name="Tice H."/>
            <person name="Pitluck S."/>
            <person name="Chain P."/>
            <person name="Malfatti S."/>
            <person name="Shin M."/>
            <person name="Vergez L."/>
            <person name="Schmutz J."/>
            <person name="Larimer F."/>
            <person name="Land M."/>
            <person name="Hauser L."/>
            <person name="Pelletier D.A."/>
            <person name="Kyrpides N."/>
            <person name="Anderson I."/>
            <person name="Oda Y."/>
            <person name="Harwood C.S."/>
            <person name="Richardson P."/>
        </authorList>
    </citation>
    <scope>NUCLEOTIDE SEQUENCE [LARGE SCALE GENOMIC DNA]</scope>
    <source>
        <strain evidence="2">BisB18</strain>
    </source>
</reference>
<dbReference type="RefSeq" id="WP_011472021.1">
    <property type="nucleotide sequence ID" value="NC_007925.1"/>
</dbReference>
<proteinExistence type="predicted"/>
<dbReference type="OrthoDB" id="8236002at2"/>
<dbReference type="EMBL" id="CP000301">
    <property type="protein sequence ID" value="ABD87116.1"/>
    <property type="molecule type" value="Genomic_DNA"/>
</dbReference>